<sequence length="114" mass="11746">GWPSAAARAAAPTIRWLCPSVAWTASPTPVAASFASTRAGSRSDSGPRRSGPARSSRSSTHPGATCVDTPLHFSLEAPCRASLLKPAVALPVHHMALSSCACCSFLPCSYHLSS</sequence>
<proteinExistence type="evidence at transcript level"/>
<name>A0A0K8RQZ5_IXORI</name>
<reference evidence="2" key="1">
    <citation type="submission" date="2012-12" db="EMBL/GenBank/DDBJ databases">
        <title>Identification and characterization of a phenylalanine ammonia-lyase gene family in Isatis indigotica Fort.</title>
        <authorList>
            <person name="Liu Q."/>
            <person name="Chen J."/>
            <person name="Zhou X."/>
            <person name="Di P."/>
            <person name="Xiao Y."/>
            <person name="Xuan H."/>
            <person name="Zhang L."/>
            <person name="Chen W."/>
        </authorList>
    </citation>
    <scope>NUCLEOTIDE SEQUENCE</scope>
    <source>
        <tissue evidence="2">Salivary gland</tissue>
    </source>
</reference>
<evidence type="ECO:0000313" key="2">
    <source>
        <dbReference type="EMBL" id="JAA73440.1"/>
    </source>
</evidence>
<accession>A0A0K8RQZ5</accession>
<evidence type="ECO:0000256" key="1">
    <source>
        <dbReference type="SAM" id="MobiDB-lite"/>
    </source>
</evidence>
<dbReference type="EMBL" id="GADI01000368">
    <property type="protein sequence ID" value="JAA73440.1"/>
    <property type="molecule type" value="mRNA"/>
</dbReference>
<feature type="non-terminal residue" evidence="2">
    <location>
        <position position="1"/>
    </location>
</feature>
<organism evidence="2">
    <name type="scientific">Ixodes ricinus</name>
    <name type="common">Common tick</name>
    <name type="synonym">Acarus ricinus</name>
    <dbReference type="NCBI Taxonomy" id="34613"/>
    <lineage>
        <taxon>Eukaryota</taxon>
        <taxon>Metazoa</taxon>
        <taxon>Ecdysozoa</taxon>
        <taxon>Arthropoda</taxon>
        <taxon>Chelicerata</taxon>
        <taxon>Arachnida</taxon>
        <taxon>Acari</taxon>
        <taxon>Parasitiformes</taxon>
        <taxon>Ixodida</taxon>
        <taxon>Ixodoidea</taxon>
        <taxon>Ixodidae</taxon>
        <taxon>Ixodinae</taxon>
        <taxon>Ixodes</taxon>
    </lineage>
</organism>
<feature type="region of interest" description="Disordered" evidence="1">
    <location>
        <begin position="34"/>
        <end position="64"/>
    </location>
</feature>
<protein>
    <submittedName>
        <fullName evidence="2">Putative kazal type serine protease inhibitor</fullName>
    </submittedName>
</protein>
<dbReference type="AlphaFoldDB" id="A0A0K8RQZ5"/>
<feature type="compositionally biased region" description="Low complexity" evidence="1">
    <location>
        <begin position="38"/>
        <end position="59"/>
    </location>
</feature>